<protein>
    <submittedName>
        <fullName evidence="2">Uncharacterized protein</fullName>
    </submittedName>
</protein>
<dbReference type="OMA" id="PRIAMSH"/>
<dbReference type="Ensembl" id="ENSUMAT00000010787.1">
    <property type="protein sequence ID" value="ENSUMAP00000009027.1"/>
    <property type="gene ID" value="ENSUMAG00000006842.1"/>
</dbReference>
<organism evidence="2">
    <name type="scientific">Ursus maritimus</name>
    <name type="common">Polar bear</name>
    <name type="synonym">Thalarctos maritimus</name>
    <dbReference type="NCBI Taxonomy" id="29073"/>
    <lineage>
        <taxon>Eukaryota</taxon>
        <taxon>Metazoa</taxon>
        <taxon>Chordata</taxon>
        <taxon>Craniata</taxon>
        <taxon>Vertebrata</taxon>
        <taxon>Euteleostomi</taxon>
        <taxon>Mammalia</taxon>
        <taxon>Eutheria</taxon>
        <taxon>Laurasiatheria</taxon>
        <taxon>Carnivora</taxon>
        <taxon>Caniformia</taxon>
        <taxon>Ursidae</taxon>
        <taxon>Ursus</taxon>
    </lineage>
</organism>
<sequence>MTWSLPDGSRISGFHSEDSFWEKPAGRTQDTRPDPAWSPPPRISTAAAHIALPGTWTGSPGRWCCWRCRCILRRLCTGCSSGSGTTSGRGYAPPCAHPESAGRKERATCSIQVLQTCWFGSPKPRIAMSHTAGLGSSKAGSHGPCGAVSEDLSQEVPLTITNGINSSQAFKPH</sequence>
<reference evidence="2" key="1">
    <citation type="submission" date="2019-03" db="UniProtKB">
        <authorList>
            <consortium name="Ensembl"/>
        </authorList>
    </citation>
    <scope>IDENTIFICATION</scope>
</reference>
<accession>A0A452TLB5</accession>
<dbReference type="GeneTree" id="ENSGT00900000143181"/>
<feature type="compositionally biased region" description="Basic and acidic residues" evidence="1">
    <location>
        <begin position="15"/>
        <end position="33"/>
    </location>
</feature>
<name>A0A452TLB5_URSMA</name>
<evidence type="ECO:0000256" key="1">
    <source>
        <dbReference type="SAM" id="MobiDB-lite"/>
    </source>
</evidence>
<evidence type="ECO:0000313" key="2">
    <source>
        <dbReference type="Ensembl" id="ENSUMAP00000009027"/>
    </source>
</evidence>
<feature type="region of interest" description="Disordered" evidence="1">
    <location>
        <begin position="15"/>
        <end position="39"/>
    </location>
</feature>
<dbReference type="AlphaFoldDB" id="A0A452TLB5"/>
<proteinExistence type="predicted"/>